<proteinExistence type="predicted"/>
<gene>
    <name evidence="1" type="ORF">KK083_03760</name>
</gene>
<organism evidence="1 2">
    <name type="scientific">Chryseosolibacter histidini</name>
    <dbReference type="NCBI Taxonomy" id="2782349"/>
    <lineage>
        <taxon>Bacteria</taxon>
        <taxon>Pseudomonadati</taxon>
        <taxon>Bacteroidota</taxon>
        <taxon>Cytophagia</taxon>
        <taxon>Cytophagales</taxon>
        <taxon>Chryseotaleaceae</taxon>
        <taxon>Chryseosolibacter</taxon>
    </lineage>
</organism>
<comment type="caution">
    <text evidence="1">The sequence shown here is derived from an EMBL/GenBank/DDBJ whole genome shotgun (WGS) entry which is preliminary data.</text>
</comment>
<name>A0AAP2GLM5_9BACT</name>
<dbReference type="RefSeq" id="WP_254160835.1">
    <property type="nucleotide sequence ID" value="NZ_JAHESF010000003.1"/>
</dbReference>
<sequence length="432" mass="48754">MPFKLFSQDSALEKTLKAWIKNPTSEISEKLRKISNPEVKAEAESKLICQALGIIKSQLQASFDEKTENNIYELTVLFQSASTKEAANYLNDIGIPLLIDILSAIELKQYKSESFFSCAPMMLKMFAVYKNQKGWNKLAECVKSDFKNEEYMWSVILNAASDNESKYDLIIQALNGKIPSGFLGISYLDMCNAIAIRTNTFKHPFNSPQGFAFLDAIVKNNDPAGESYIVSATASIPFLAKEYQDSLLETVSKHKSIDIQMEAAWAGAKMGGNESVDKLAGFAKDYRYSTKAISYLNELHLENRIPNEIQAPDFQALSEMCNWLAHPNEYGAYPDHAEIFYKTSLYWPPTKDVRPIYLIKYTYKNHKEDGSDDVGIGLVGSVTFSLFGLQNMLTLKPVELLAIHCNWELEKENYQDIKSGIALLKKHNKDIE</sequence>
<evidence type="ECO:0000313" key="1">
    <source>
        <dbReference type="EMBL" id="MBT1695978.1"/>
    </source>
</evidence>
<evidence type="ECO:0000313" key="2">
    <source>
        <dbReference type="Proteomes" id="UP001319200"/>
    </source>
</evidence>
<keyword evidence="2" id="KW-1185">Reference proteome</keyword>
<dbReference type="Proteomes" id="UP001319200">
    <property type="component" value="Unassembled WGS sequence"/>
</dbReference>
<reference evidence="1 2" key="1">
    <citation type="submission" date="2021-05" db="EMBL/GenBank/DDBJ databases">
        <title>A Polyphasic approach of four new species of the genus Ohtaekwangia: Ohtaekwangia histidinii sp. nov., Ohtaekwangia cretensis sp. nov., Ohtaekwangia indiensis sp. nov., Ohtaekwangia reichenbachii sp. nov. from diverse environment.</title>
        <authorList>
            <person name="Octaviana S."/>
        </authorList>
    </citation>
    <scope>NUCLEOTIDE SEQUENCE [LARGE SCALE GENOMIC DNA]</scope>
    <source>
        <strain evidence="1 2">PWU4</strain>
    </source>
</reference>
<protein>
    <submittedName>
        <fullName evidence="1">Uncharacterized protein</fullName>
    </submittedName>
</protein>
<dbReference type="AlphaFoldDB" id="A0AAP2GLM5"/>
<dbReference type="EMBL" id="JAHESF010000003">
    <property type="protein sequence ID" value="MBT1695978.1"/>
    <property type="molecule type" value="Genomic_DNA"/>
</dbReference>
<accession>A0AAP2GLM5</accession>